<evidence type="ECO:0000313" key="11">
    <source>
        <dbReference type="EMBL" id="VDP88182.1"/>
    </source>
</evidence>
<evidence type="ECO:0000256" key="6">
    <source>
        <dbReference type="ARBA" id="ARBA00023136"/>
    </source>
</evidence>
<dbReference type="InterPro" id="IPR032394">
    <property type="entry name" value="Anoct_dimer"/>
</dbReference>
<dbReference type="GO" id="GO:0005254">
    <property type="term" value="F:chloride channel activity"/>
    <property type="evidence" value="ECO:0007669"/>
    <property type="project" value="TreeGrafter"/>
</dbReference>
<dbReference type="Pfam" id="PF04547">
    <property type="entry name" value="Anoctamin"/>
    <property type="match status" value="1"/>
</dbReference>
<evidence type="ECO:0000259" key="10">
    <source>
        <dbReference type="Pfam" id="PF16178"/>
    </source>
</evidence>
<dbReference type="EMBL" id="UZAN01050375">
    <property type="protein sequence ID" value="VDP88182.1"/>
    <property type="molecule type" value="Genomic_DNA"/>
</dbReference>
<evidence type="ECO:0000313" key="13">
    <source>
        <dbReference type="WBParaSite" id="ECPE_0001123501-mRNA-1"/>
    </source>
</evidence>
<name>A0A183AW65_9TREM</name>
<comment type="similarity">
    <text evidence="2 8">Belongs to the anoctamin family.</text>
</comment>
<keyword evidence="3" id="KW-1003">Cell membrane</keyword>
<evidence type="ECO:0000256" key="1">
    <source>
        <dbReference type="ARBA" id="ARBA00004651"/>
    </source>
</evidence>
<evidence type="ECO:0000313" key="12">
    <source>
        <dbReference type="Proteomes" id="UP000272942"/>
    </source>
</evidence>
<organism evidence="13">
    <name type="scientific">Echinostoma caproni</name>
    <dbReference type="NCBI Taxonomy" id="27848"/>
    <lineage>
        <taxon>Eukaryota</taxon>
        <taxon>Metazoa</taxon>
        <taxon>Spiralia</taxon>
        <taxon>Lophotrochozoa</taxon>
        <taxon>Platyhelminthes</taxon>
        <taxon>Trematoda</taxon>
        <taxon>Digenea</taxon>
        <taxon>Plagiorchiida</taxon>
        <taxon>Echinostomata</taxon>
        <taxon>Echinostomatoidea</taxon>
        <taxon>Echinostomatidae</taxon>
        <taxon>Echinostoma</taxon>
    </lineage>
</organism>
<evidence type="ECO:0000256" key="7">
    <source>
        <dbReference type="ARBA" id="ARBA00023180"/>
    </source>
</evidence>
<keyword evidence="5 8" id="KW-1133">Transmembrane helix</keyword>
<reference evidence="13" key="1">
    <citation type="submission" date="2016-06" db="UniProtKB">
        <authorList>
            <consortium name="WormBaseParasite"/>
        </authorList>
    </citation>
    <scope>IDENTIFICATION</scope>
</reference>
<feature type="domain" description="Anoctamin dimerisation" evidence="10">
    <location>
        <begin position="34"/>
        <end position="192"/>
    </location>
</feature>
<evidence type="ECO:0000256" key="8">
    <source>
        <dbReference type="RuleBase" id="RU280814"/>
    </source>
</evidence>
<dbReference type="WBParaSite" id="ECPE_0001123501-mRNA-1">
    <property type="protein sequence ID" value="ECPE_0001123501-mRNA-1"/>
    <property type="gene ID" value="ECPE_0001123501"/>
</dbReference>
<evidence type="ECO:0000259" key="9">
    <source>
        <dbReference type="Pfam" id="PF04547"/>
    </source>
</evidence>
<evidence type="ECO:0000256" key="5">
    <source>
        <dbReference type="ARBA" id="ARBA00022989"/>
    </source>
</evidence>
<proteinExistence type="inferred from homology"/>
<dbReference type="Proteomes" id="UP000272942">
    <property type="component" value="Unassembled WGS sequence"/>
</dbReference>
<feature type="domain" description="Anoctamin transmembrane" evidence="9">
    <location>
        <begin position="195"/>
        <end position="235"/>
    </location>
</feature>
<keyword evidence="7" id="KW-0325">Glycoprotein</keyword>
<dbReference type="PANTHER" id="PTHR12308">
    <property type="entry name" value="ANOCTAMIN"/>
    <property type="match status" value="1"/>
</dbReference>
<dbReference type="GO" id="GO:0005886">
    <property type="term" value="C:plasma membrane"/>
    <property type="evidence" value="ECO:0007669"/>
    <property type="project" value="UniProtKB-SubCell"/>
</dbReference>
<dbReference type="InterPro" id="IPR049452">
    <property type="entry name" value="Anoctamin_TM"/>
</dbReference>
<evidence type="ECO:0000256" key="4">
    <source>
        <dbReference type="ARBA" id="ARBA00022692"/>
    </source>
</evidence>
<keyword evidence="6 8" id="KW-0472">Membrane</keyword>
<evidence type="ECO:0000256" key="2">
    <source>
        <dbReference type="ARBA" id="ARBA00009671"/>
    </source>
</evidence>
<dbReference type="AlphaFoldDB" id="A0A183AW65"/>
<comment type="subcellular location">
    <subcellularLocation>
        <location evidence="1">Cell membrane</location>
        <topology evidence="1">Multi-pass membrane protein</topology>
    </subcellularLocation>
    <subcellularLocation>
        <location evidence="8">Membrane</location>
        <topology evidence="8">Multi-pass membrane protein</topology>
    </subcellularLocation>
</comment>
<dbReference type="OrthoDB" id="6145781at2759"/>
<evidence type="ECO:0000256" key="3">
    <source>
        <dbReference type="ARBA" id="ARBA00022475"/>
    </source>
</evidence>
<feature type="transmembrane region" description="Helical" evidence="8">
    <location>
        <begin position="206"/>
        <end position="233"/>
    </location>
</feature>
<accession>A0A183AW65</accession>
<dbReference type="GO" id="GO:0046983">
    <property type="term" value="F:protein dimerization activity"/>
    <property type="evidence" value="ECO:0007669"/>
    <property type="project" value="InterPro"/>
</dbReference>
<comment type="caution">
    <text evidence="8">Lacks conserved residue(s) required for the propagation of feature annotation.</text>
</comment>
<protein>
    <recommendedName>
        <fullName evidence="8">Anoctamin</fullName>
    </recommendedName>
</protein>
<dbReference type="InterPro" id="IPR007632">
    <property type="entry name" value="Anoctamin"/>
</dbReference>
<keyword evidence="4 8" id="KW-0812">Transmembrane</keyword>
<keyword evidence="12" id="KW-1185">Reference proteome</keyword>
<dbReference type="Pfam" id="PF16178">
    <property type="entry name" value="Anoct_dimer"/>
    <property type="match status" value="1"/>
</dbReference>
<reference evidence="11 12" key="2">
    <citation type="submission" date="2018-11" db="EMBL/GenBank/DDBJ databases">
        <authorList>
            <consortium name="Pathogen Informatics"/>
        </authorList>
    </citation>
    <scope>NUCLEOTIDE SEQUENCE [LARGE SCALE GENOMIC DNA]</scope>
    <source>
        <strain evidence="11 12">Egypt</strain>
    </source>
</reference>
<sequence length="241" mass="28158">MLKLFERCLIMWAVTESAEDDINLHIILPAHHLIPLHSFCEYADDVVLGCKKSTSTRRINWSASVLAALRIPNIMQQAVPNPPTDYYTCQFRKSKLERFLGSSERETYFTSTQRHQVAYEILSTQAYGSRKKAQVGIDRLIEEDVYSAAYVIHEGPYEVTQEDLQHPEKMNPRQILYWYWARWGCWYRYQPLDHIRQYYGEKIGFYFAWLGLYTAWLLPAAIVGILVFLYGLVTMNDSIPA</sequence>
<gene>
    <name evidence="11" type="ORF">ECPE_LOCUS11200</name>
</gene>
<dbReference type="PANTHER" id="PTHR12308:SF87">
    <property type="entry name" value="ANOCTAMIN"/>
    <property type="match status" value="1"/>
</dbReference>